<feature type="transmembrane region" description="Helical" evidence="1">
    <location>
        <begin position="21"/>
        <end position="44"/>
    </location>
</feature>
<evidence type="ECO:0000256" key="1">
    <source>
        <dbReference type="SAM" id="Phobius"/>
    </source>
</evidence>
<evidence type="ECO:0000313" key="3">
    <source>
        <dbReference type="Proteomes" id="UP000617402"/>
    </source>
</evidence>
<accession>A0ABR7T868</accession>
<protein>
    <submittedName>
        <fullName evidence="2">Uncharacterized protein</fullName>
    </submittedName>
</protein>
<comment type="caution">
    <text evidence="2">The sequence shown here is derived from an EMBL/GenBank/DDBJ whole genome shotgun (WGS) entry which is preliminary data.</text>
</comment>
<feature type="transmembrane region" description="Helical" evidence="1">
    <location>
        <begin position="50"/>
        <end position="69"/>
    </location>
</feature>
<evidence type="ECO:0000313" key="2">
    <source>
        <dbReference type="EMBL" id="MBC9786322.1"/>
    </source>
</evidence>
<dbReference type="EMBL" id="JACVHF010000032">
    <property type="protein sequence ID" value="MBC9786322.1"/>
    <property type="molecule type" value="Genomic_DNA"/>
</dbReference>
<dbReference type="RefSeq" id="WP_188041746.1">
    <property type="nucleotide sequence ID" value="NZ_JACVHF010000032.1"/>
</dbReference>
<proteinExistence type="predicted"/>
<sequence length="378" mass="43898">MENNLRRHSTIEDFLNQRATFMELFLVAVMLSVGTGLLTNYAFTEKILDSIQLALIGIIFIFISLGILFHKKFRTLHYDVKIPCFILFNKSTKTIVPVANYIFSNTLASTLSATFLENRAFASVWNKEPLNSSKPTESQITGSEKFLIEAIEFFLIEKLSTHLTGYFDDSEEIQLALYNCNDLPDLMKNRILNLLTRPIEEREPFLEVNNGKPMIQIIRATDNEQVLKSAFCDGARYELIEFKLPKKSTVRRKDIGLLEIDTPMVNIQFNVVYKGLNTYIPSLFFKLYLNNLDKKEIDSFSISIHCRIKMKIRSLLPGKGIKYHSWIDSFLRSLDEKINKDKFFDRIEWQKIEAMYIAFGQNKINPTRQKHEGEKNNE</sequence>
<keyword evidence="3" id="KW-1185">Reference proteome</keyword>
<keyword evidence="1" id="KW-1133">Transmembrane helix</keyword>
<dbReference type="Proteomes" id="UP000617402">
    <property type="component" value="Unassembled WGS sequence"/>
</dbReference>
<gene>
    <name evidence="2" type="ORF">H1S01_17830</name>
</gene>
<keyword evidence="1" id="KW-0472">Membrane</keyword>
<organism evidence="2 3">
    <name type="scientific">Heliobacterium chlorum</name>
    <dbReference type="NCBI Taxonomy" id="2698"/>
    <lineage>
        <taxon>Bacteria</taxon>
        <taxon>Bacillati</taxon>
        <taxon>Bacillota</taxon>
        <taxon>Clostridia</taxon>
        <taxon>Eubacteriales</taxon>
        <taxon>Heliobacteriaceae</taxon>
        <taxon>Heliobacterium</taxon>
    </lineage>
</organism>
<reference evidence="2 3" key="1">
    <citation type="submission" date="2020-07" db="EMBL/GenBank/DDBJ databases">
        <title>Draft whole-genome sequence of Heliobacterium chlorum DSM 3682, type strain.</title>
        <authorList>
            <person name="Kyndt J.A."/>
            <person name="Meyer T.E."/>
            <person name="Imhoff J.F."/>
        </authorList>
    </citation>
    <scope>NUCLEOTIDE SEQUENCE [LARGE SCALE GENOMIC DNA]</scope>
    <source>
        <strain evidence="2 3">DSM 3682</strain>
    </source>
</reference>
<keyword evidence="1" id="KW-0812">Transmembrane</keyword>
<name>A0ABR7T868_HELCL</name>